<feature type="region of interest" description="Disordered" evidence="1">
    <location>
        <begin position="130"/>
        <end position="168"/>
    </location>
</feature>
<feature type="compositionally biased region" description="Polar residues" evidence="1">
    <location>
        <begin position="139"/>
        <end position="148"/>
    </location>
</feature>
<comment type="caution">
    <text evidence="3">The sequence shown here is derived from an EMBL/GenBank/DDBJ whole genome shotgun (WGS) entry which is preliminary data.</text>
</comment>
<feature type="region of interest" description="Disordered" evidence="1">
    <location>
        <begin position="37"/>
        <end position="84"/>
    </location>
</feature>
<feature type="compositionally biased region" description="Low complexity" evidence="1">
    <location>
        <begin position="387"/>
        <end position="398"/>
    </location>
</feature>
<dbReference type="Pfam" id="PF03399">
    <property type="entry name" value="SAC3_GANP"/>
    <property type="match status" value="1"/>
</dbReference>
<feature type="region of interest" description="Disordered" evidence="1">
    <location>
        <begin position="326"/>
        <end position="421"/>
    </location>
</feature>
<keyword evidence="4" id="KW-1185">Reference proteome</keyword>
<evidence type="ECO:0000313" key="4">
    <source>
        <dbReference type="Proteomes" id="UP000232323"/>
    </source>
</evidence>
<protein>
    <recommendedName>
        <fullName evidence="2">SAC3/GANP/THP3 conserved domain-containing protein</fullName>
    </recommendedName>
</protein>
<feature type="region of interest" description="Disordered" evidence="1">
    <location>
        <begin position="658"/>
        <end position="681"/>
    </location>
</feature>
<feature type="compositionally biased region" description="Low complexity" evidence="1">
    <location>
        <begin position="149"/>
        <end position="166"/>
    </location>
</feature>
<dbReference type="InterPro" id="IPR045107">
    <property type="entry name" value="SAC3/GANP/THP3"/>
</dbReference>
<dbReference type="OrthoDB" id="199574at2759"/>
<evidence type="ECO:0000313" key="3">
    <source>
        <dbReference type="EMBL" id="GAX79021.1"/>
    </source>
</evidence>
<dbReference type="AlphaFoldDB" id="A0A250X7F5"/>
<dbReference type="Proteomes" id="UP000232323">
    <property type="component" value="Unassembled WGS sequence"/>
</dbReference>
<accession>A0A250X7F5</accession>
<reference evidence="3 4" key="1">
    <citation type="submission" date="2017-08" db="EMBL/GenBank/DDBJ databases">
        <title>Acidophilic green algal genome provides insights into adaptation to an acidic environment.</title>
        <authorList>
            <person name="Hirooka S."/>
            <person name="Hirose Y."/>
            <person name="Kanesaki Y."/>
            <person name="Higuchi S."/>
            <person name="Fujiwara T."/>
            <person name="Onuma R."/>
            <person name="Era A."/>
            <person name="Ohbayashi R."/>
            <person name="Uzuka A."/>
            <person name="Nozaki H."/>
            <person name="Yoshikawa H."/>
            <person name="Miyagishima S.Y."/>
        </authorList>
    </citation>
    <scope>NUCLEOTIDE SEQUENCE [LARGE SCALE GENOMIC DNA]</scope>
    <source>
        <strain evidence="3 4">NIES-2499</strain>
    </source>
</reference>
<sequence length="1004" mass="107855">MAAWGANFPAYGQYYDPNYQAYYTAYSQLGAPTTSFPVNGSLKPPLPGESAPPLPPGVDGTQQTSQDLRPKSEIPSAPHAATPTSYNPYDPAYAAYYHHQQQQAHHFYYQQQQQQAAAYAGWPSYAPSPHGAYPIAPPQQVSQPLSSLTATQPTPPQTAAAPPKAQGMSFSIKPQGPSAVKKTAVIAKPVSGVAFSTPASTGSGPSYIKVGTTPTSSAPLQAVAKPQHQTIIHQNSAFQSPVVNVRPTSAATASAPIQQRFPPTFQPWVERCFLPCRTNADRQVMTALLTAKIKEVEKMKRTWLVDWDKEALLQLPSTTQTTIATSVPTTKLGSMSSSMASRLSSSTKDMNGGGSYSKRSRRDRSEDYDQDDDDHDDDDSRGRRRCSSSTSESSDSDSQNVRRQQQKGSKGRGKVDHASAASRKLLSKKQRKLMDAQLAAAGKVLDLDHGKLSSRAGRFGDGRAIGGVQSWGKQQPQGGVMNGRKVSDWRNKRYNQEEEDSDMDVDLSLVAIVGSSQVLEKSYFRLTAAPDPSSVRPEPVLRRALSRLVGMLKEGSANWFYACDQFKGMRQDCTVQHLRNSVAVLVYEAHGRAALEYGDLAEFNQCQTQLHAMYADHQPGCVAEFTAYKMLYETVYSHRSGVSRSLLHTLRTALSSSSAASEKRLNPGSVATAPQLQGKTPQSEVVVEDALSATSEVKHAMAVRRAVMTADYLSFFKLYQQAPHLGRALMDGVAHKMRWAALNVIVKAFKAAVPVSFLASVLGFTQVQVALSDPQQAGSNACSASTLQSKSMDNIILPGCRTVKFLGKNAAASSLEEGLKECGEWLVAHGAVVEESKGVTEGEAHRTVVEESKRVAEGEAHGVVVEESKIVAEGEAHGVVVEESKGVAEGEAHGVVVEESKRVAEGETHGVVAEESKGVTEGEAHGVVVEESKGVAECEAHGVVVEESKGVAECEVELMLDVKASVGSLFIPEEPKVSHGDDNLSLGDFLSAAAKAAASVQQAR</sequence>
<gene>
    <name evidence="3" type="ORF">CEUSTIGMA_g6461.t1</name>
</gene>
<dbReference type="STRING" id="1157962.A0A250X7F5"/>
<feature type="compositionally biased region" description="Pro residues" evidence="1">
    <location>
        <begin position="44"/>
        <end position="56"/>
    </location>
</feature>
<feature type="domain" description="SAC3/GANP/THP3 conserved" evidence="2">
    <location>
        <begin position="688"/>
        <end position="771"/>
    </location>
</feature>
<dbReference type="InterPro" id="IPR005062">
    <property type="entry name" value="SAC3/GANP/THP3_conserved"/>
</dbReference>
<feature type="compositionally biased region" description="Low complexity" evidence="1">
    <location>
        <begin position="334"/>
        <end position="346"/>
    </location>
</feature>
<proteinExistence type="predicted"/>
<dbReference type="Gene3D" id="1.25.40.990">
    <property type="match status" value="1"/>
</dbReference>
<feature type="compositionally biased region" description="Polar residues" evidence="1">
    <location>
        <begin position="672"/>
        <end position="681"/>
    </location>
</feature>
<evidence type="ECO:0000259" key="2">
    <source>
        <dbReference type="Pfam" id="PF03399"/>
    </source>
</evidence>
<dbReference type="PANTHER" id="PTHR12436">
    <property type="entry name" value="80 KDA MCM3-ASSOCIATED PROTEIN"/>
    <property type="match status" value="1"/>
</dbReference>
<dbReference type="GO" id="GO:0005634">
    <property type="term" value="C:nucleus"/>
    <property type="evidence" value="ECO:0007669"/>
    <property type="project" value="TreeGrafter"/>
</dbReference>
<name>A0A250X7F5_9CHLO</name>
<dbReference type="EMBL" id="BEGY01000038">
    <property type="protein sequence ID" value="GAX79021.1"/>
    <property type="molecule type" value="Genomic_DNA"/>
</dbReference>
<evidence type="ECO:0000256" key="1">
    <source>
        <dbReference type="SAM" id="MobiDB-lite"/>
    </source>
</evidence>
<organism evidence="3 4">
    <name type="scientific">Chlamydomonas eustigma</name>
    <dbReference type="NCBI Taxonomy" id="1157962"/>
    <lineage>
        <taxon>Eukaryota</taxon>
        <taxon>Viridiplantae</taxon>
        <taxon>Chlorophyta</taxon>
        <taxon>core chlorophytes</taxon>
        <taxon>Chlorophyceae</taxon>
        <taxon>CS clade</taxon>
        <taxon>Chlamydomonadales</taxon>
        <taxon>Chlamydomonadaceae</taxon>
        <taxon>Chlamydomonas</taxon>
    </lineage>
</organism>
<feature type="compositionally biased region" description="Polar residues" evidence="1">
    <location>
        <begin position="399"/>
        <end position="408"/>
    </location>
</feature>
<feature type="compositionally biased region" description="Acidic residues" evidence="1">
    <location>
        <begin position="366"/>
        <end position="379"/>
    </location>
</feature>
<dbReference type="PANTHER" id="PTHR12436:SF4">
    <property type="entry name" value="LEUKOCYTE RECEPTOR CLUSTER MEMBER 8"/>
    <property type="match status" value="1"/>
</dbReference>